<dbReference type="Pfam" id="PF02649">
    <property type="entry name" value="GCHY-1"/>
    <property type="match status" value="1"/>
</dbReference>
<evidence type="ECO:0000313" key="4">
    <source>
        <dbReference type="Proteomes" id="UP000886865"/>
    </source>
</evidence>
<comment type="caution">
    <text evidence="3">The sequence shown here is derived from an EMBL/GenBank/DDBJ whole genome shotgun (WGS) entry which is preliminary data.</text>
</comment>
<dbReference type="InterPro" id="IPR003801">
    <property type="entry name" value="GTP_cyclohydrolase_FolE2/MptA"/>
</dbReference>
<dbReference type="PANTHER" id="PTHR36445">
    <property type="entry name" value="GTP CYCLOHYDROLASE MPTA"/>
    <property type="match status" value="1"/>
</dbReference>
<evidence type="ECO:0000256" key="1">
    <source>
        <dbReference type="ARBA" id="ARBA00022801"/>
    </source>
</evidence>
<evidence type="ECO:0000313" key="3">
    <source>
        <dbReference type="EMBL" id="HIS74431.1"/>
    </source>
</evidence>
<name>A0A9D1FIE8_9BACT</name>
<gene>
    <name evidence="2" type="primary">folE2</name>
    <name evidence="3" type="ORF">IAA86_05385</name>
</gene>
<dbReference type="Proteomes" id="UP000886865">
    <property type="component" value="Unassembled WGS sequence"/>
</dbReference>
<dbReference type="GO" id="GO:0046654">
    <property type="term" value="P:tetrahydrofolate biosynthetic process"/>
    <property type="evidence" value="ECO:0007669"/>
    <property type="project" value="UniProtKB-UniRule"/>
</dbReference>
<dbReference type="AlphaFoldDB" id="A0A9D1FIE8"/>
<dbReference type="Gene3D" id="3.10.270.10">
    <property type="entry name" value="Urate Oxidase"/>
    <property type="match status" value="1"/>
</dbReference>
<proteinExistence type="inferred from homology"/>
<keyword evidence="1 2" id="KW-0378">Hydrolase</keyword>
<dbReference type="EC" id="3.5.4.16" evidence="2"/>
<dbReference type="GO" id="GO:0003934">
    <property type="term" value="F:GTP cyclohydrolase I activity"/>
    <property type="evidence" value="ECO:0007669"/>
    <property type="project" value="UniProtKB-UniRule"/>
</dbReference>
<comment type="catalytic activity">
    <reaction evidence="2">
        <text>GTP + H2O = 7,8-dihydroneopterin 3'-triphosphate + formate + H(+)</text>
        <dbReference type="Rhea" id="RHEA:17473"/>
        <dbReference type="ChEBI" id="CHEBI:15377"/>
        <dbReference type="ChEBI" id="CHEBI:15378"/>
        <dbReference type="ChEBI" id="CHEBI:15740"/>
        <dbReference type="ChEBI" id="CHEBI:37565"/>
        <dbReference type="ChEBI" id="CHEBI:58462"/>
        <dbReference type="EC" id="3.5.4.16"/>
    </reaction>
</comment>
<dbReference type="PANTHER" id="PTHR36445:SF1">
    <property type="entry name" value="GTP CYCLOHYDROLASE MPTA"/>
    <property type="match status" value="1"/>
</dbReference>
<dbReference type="EMBL" id="DVJQ01000046">
    <property type="protein sequence ID" value="HIS74431.1"/>
    <property type="molecule type" value="Genomic_DNA"/>
</dbReference>
<comment type="function">
    <text evidence="2">Converts GTP to 7,8-dihydroneopterin triphosphate.</text>
</comment>
<reference evidence="3" key="2">
    <citation type="journal article" date="2021" name="PeerJ">
        <title>Extensive microbial diversity within the chicken gut microbiome revealed by metagenomics and culture.</title>
        <authorList>
            <person name="Gilroy R."/>
            <person name="Ravi A."/>
            <person name="Getino M."/>
            <person name="Pursley I."/>
            <person name="Horton D.L."/>
            <person name="Alikhan N.F."/>
            <person name="Baker D."/>
            <person name="Gharbi K."/>
            <person name="Hall N."/>
            <person name="Watson M."/>
            <person name="Adriaenssens E.M."/>
            <person name="Foster-Nyarko E."/>
            <person name="Jarju S."/>
            <person name="Secka A."/>
            <person name="Antonio M."/>
            <person name="Oren A."/>
            <person name="Chaudhuri R.R."/>
            <person name="La Ragione R."/>
            <person name="Hildebrand F."/>
            <person name="Pallen M.J."/>
        </authorList>
    </citation>
    <scope>NUCLEOTIDE SEQUENCE</scope>
    <source>
        <strain evidence="3">CHK152-2871</strain>
    </source>
</reference>
<evidence type="ECO:0000256" key="2">
    <source>
        <dbReference type="HAMAP-Rule" id="MF_01527"/>
    </source>
</evidence>
<dbReference type="HAMAP" id="MF_01527_B">
    <property type="entry name" value="GTP_cyclohydrol_B"/>
    <property type="match status" value="1"/>
</dbReference>
<feature type="site" description="May be catalytically important" evidence="2">
    <location>
        <position position="149"/>
    </location>
</feature>
<reference evidence="3" key="1">
    <citation type="submission" date="2020-10" db="EMBL/GenBank/DDBJ databases">
        <authorList>
            <person name="Gilroy R."/>
        </authorList>
    </citation>
    <scope>NUCLEOTIDE SEQUENCE</scope>
    <source>
        <strain evidence="3">CHK152-2871</strain>
    </source>
</reference>
<dbReference type="InterPro" id="IPR022838">
    <property type="entry name" value="GTP_cyclohydrolase_FolE2"/>
</dbReference>
<protein>
    <recommendedName>
        <fullName evidence="2">GTP cyclohydrolase FolE2</fullName>
        <ecNumber evidence="2">3.5.4.16</ecNumber>
    </recommendedName>
</protein>
<sequence length="263" mass="30564">MIKDVQKTFDDRNIAIQKVGVKDVETLLNIERKGQKTSQKVYAKAKMSVYLPSNYKGTHMSRFIEILEDYRKKNLIGVDIKKMLEDMKIRLESKSAYLKFDFKYFIKKSAPKSSLEALMSYDCYFEGTLDENNVYTFYLGAKVPITTLCPCSKEISDCGAHNQRALVSVKISYPEDKQIWLEDLIKDIESCASCELYSLLKREDEKFVTESAYNNPKFVEDVIRDVVIKFENNPVINYYEIEIEAFESIHNHCAWAKQESVKL</sequence>
<comment type="similarity">
    <text evidence="2">Belongs to the GTP cyclohydrolase IV family.</text>
</comment>
<comment type="pathway">
    <text evidence="2">Cofactor biosynthesis; 7,8-dihydroneopterin triphosphate biosynthesis; 7,8-dihydroneopterin triphosphate from GTP: step 1/1.</text>
</comment>
<accession>A0A9D1FIE8</accession>
<organism evidence="3 4">
    <name type="scientific">Candidatus Galligastranaerophilus intestinavium</name>
    <dbReference type="NCBI Taxonomy" id="2840836"/>
    <lineage>
        <taxon>Bacteria</taxon>
        <taxon>Candidatus Galligastranaerophilus</taxon>
    </lineage>
</organism>
<dbReference type="NCBIfam" id="NF010200">
    <property type="entry name" value="PRK13674.1-1"/>
    <property type="match status" value="1"/>
</dbReference>